<feature type="domain" description="Immunoglobulin V-set" evidence="1">
    <location>
        <begin position="15"/>
        <end position="92"/>
    </location>
</feature>
<sequence length="144" mass="15570">MTQTPFSKPISPGQPASISYRYSQSLLHSDGNTYLNWVVHKPGQSPGGLIYKVSNQYTGVPDRFSGSGSGTDFTLKISRLEAEDAGVYYCFQDMQSPPTVVWPQTKSSYLCGPAATCAAGLAQLSSFSECERGRCWGLREQGAA</sequence>
<dbReference type="InterPro" id="IPR036179">
    <property type="entry name" value="Ig-like_dom_sf"/>
</dbReference>
<dbReference type="GeneTree" id="ENSGT00940000154279"/>
<dbReference type="SUPFAM" id="SSF48726">
    <property type="entry name" value="Immunoglobulin"/>
    <property type="match status" value="1"/>
</dbReference>
<dbReference type="OrthoDB" id="8908372at2759"/>
<dbReference type="GO" id="GO:0005576">
    <property type="term" value="C:extracellular region"/>
    <property type="evidence" value="ECO:0007669"/>
    <property type="project" value="UniProtKB-ARBA"/>
</dbReference>
<dbReference type="GO" id="GO:0005886">
    <property type="term" value="C:plasma membrane"/>
    <property type="evidence" value="ECO:0007669"/>
    <property type="project" value="UniProtKB-ARBA"/>
</dbReference>
<keyword evidence="3" id="KW-1185">Reference proteome</keyword>
<dbReference type="InterPro" id="IPR013106">
    <property type="entry name" value="Ig_V-set"/>
</dbReference>
<dbReference type="GO" id="GO:0019814">
    <property type="term" value="C:immunoglobulin complex"/>
    <property type="evidence" value="ECO:0007669"/>
    <property type="project" value="UniProtKB-KW"/>
</dbReference>
<dbReference type="InterPro" id="IPR013783">
    <property type="entry name" value="Ig-like_fold"/>
</dbReference>
<protein>
    <recommendedName>
        <fullName evidence="1">Immunoglobulin V-set domain-containing protein</fullName>
    </recommendedName>
</protein>
<organism evidence="2 3">
    <name type="scientific">Sciurus vulgaris</name>
    <name type="common">Eurasian red squirrel</name>
    <dbReference type="NCBI Taxonomy" id="55149"/>
    <lineage>
        <taxon>Eukaryota</taxon>
        <taxon>Metazoa</taxon>
        <taxon>Chordata</taxon>
        <taxon>Craniata</taxon>
        <taxon>Vertebrata</taxon>
        <taxon>Euteleostomi</taxon>
        <taxon>Mammalia</taxon>
        <taxon>Eutheria</taxon>
        <taxon>Euarchontoglires</taxon>
        <taxon>Glires</taxon>
        <taxon>Rodentia</taxon>
        <taxon>Sciuromorpha</taxon>
        <taxon>Sciuridae</taxon>
        <taxon>Sciurinae</taxon>
        <taxon>Sciurini</taxon>
        <taxon>Sciurus</taxon>
    </lineage>
</organism>
<evidence type="ECO:0000259" key="1">
    <source>
        <dbReference type="SMART" id="SM00406"/>
    </source>
</evidence>
<reference evidence="2" key="1">
    <citation type="submission" date="2025-08" db="UniProtKB">
        <authorList>
            <consortium name="Ensembl"/>
        </authorList>
    </citation>
    <scope>IDENTIFICATION</scope>
</reference>
<dbReference type="InterPro" id="IPR050150">
    <property type="entry name" value="IgV_Light_Chain"/>
</dbReference>
<dbReference type="Pfam" id="PF07686">
    <property type="entry name" value="V-set"/>
    <property type="match status" value="1"/>
</dbReference>
<dbReference type="PANTHER" id="PTHR23267">
    <property type="entry name" value="IMMUNOGLOBULIN LIGHT CHAIN"/>
    <property type="match status" value="1"/>
</dbReference>
<dbReference type="Ensembl" id="ENSSVLT00005030909.1">
    <property type="protein sequence ID" value="ENSSVLP00005027809.1"/>
    <property type="gene ID" value="ENSSVLG00005021980.1"/>
</dbReference>
<accession>A0A8D2DRX8</accession>
<dbReference type="Proteomes" id="UP000694564">
    <property type="component" value="Chromosome 14"/>
</dbReference>
<evidence type="ECO:0000313" key="2">
    <source>
        <dbReference type="Ensembl" id="ENSSVLP00005027809.1"/>
    </source>
</evidence>
<name>A0A8D2DRX8_SCIVU</name>
<evidence type="ECO:0000313" key="3">
    <source>
        <dbReference type="Proteomes" id="UP000694564"/>
    </source>
</evidence>
<dbReference type="GO" id="GO:0002250">
    <property type="term" value="P:adaptive immune response"/>
    <property type="evidence" value="ECO:0007669"/>
    <property type="project" value="UniProtKB-KW"/>
</dbReference>
<reference evidence="2" key="2">
    <citation type="submission" date="2025-09" db="UniProtKB">
        <authorList>
            <consortium name="Ensembl"/>
        </authorList>
    </citation>
    <scope>IDENTIFICATION</scope>
</reference>
<dbReference type="SMART" id="SM00406">
    <property type="entry name" value="IGv"/>
    <property type="match status" value="1"/>
</dbReference>
<proteinExistence type="predicted"/>
<dbReference type="Gene3D" id="2.60.40.10">
    <property type="entry name" value="Immunoglobulins"/>
    <property type="match status" value="1"/>
</dbReference>
<dbReference type="AlphaFoldDB" id="A0A8D2DRX8"/>